<feature type="compositionally biased region" description="Polar residues" evidence="18">
    <location>
        <begin position="820"/>
        <end position="832"/>
    </location>
</feature>
<evidence type="ECO:0000256" key="12">
    <source>
        <dbReference type="ARBA" id="ARBA00023157"/>
    </source>
</evidence>
<dbReference type="PROSITE" id="PS50948">
    <property type="entry name" value="PAN"/>
    <property type="match status" value="1"/>
</dbReference>
<comment type="catalytic activity">
    <reaction evidence="15 16">
        <text>L-seryl-[protein] + ATP = O-phospho-L-seryl-[protein] + ADP + H(+)</text>
        <dbReference type="Rhea" id="RHEA:17989"/>
        <dbReference type="Rhea" id="RHEA-COMP:9863"/>
        <dbReference type="Rhea" id="RHEA-COMP:11604"/>
        <dbReference type="ChEBI" id="CHEBI:15378"/>
        <dbReference type="ChEBI" id="CHEBI:29999"/>
        <dbReference type="ChEBI" id="CHEBI:30616"/>
        <dbReference type="ChEBI" id="CHEBI:83421"/>
        <dbReference type="ChEBI" id="CHEBI:456216"/>
        <dbReference type="EC" id="2.7.11.1"/>
    </reaction>
</comment>
<dbReference type="PROSITE" id="PS00108">
    <property type="entry name" value="PROTEIN_KINASE_ST"/>
    <property type="match status" value="1"/>
</dbReference>
<dbReference type="InterPro" id="IPR011009">
    <property type="entry name" value="Kinase-like_dom_sf"/>
</dbReference>
<keyword evidence="2" id="KW-1003">Cell membrane</keyword>
<evidence type="ECO:0000256" key="9">
    <source>
        <dbReference type="ARBA" id="ARBA00022840"/>
    </source>
</evidence>
<evidence type="ECO:0000313" key="25">
    <source>
        <dbReference type="EMBL" id="PON81458.1"/>
    </source>
</evidence>
<dbReference type="PROSITE" id="PS50011">
    <property type="entry name" value="PROTEIN_KINASE_DOM"/>
    <property type="match status" value="1"/>
</dbReference>
<evidence type="ECO:0000256" key="7">
    <source>
        <dbReference type="ARBA" id="ARBA00022741"/>
    </source>
</evidence>
<evidence type="ECO:0000256" key="17">
    <source>
        <dbReference type="PROSITE-ProRule" id="PRU00076"/>
    </source>
</evidence>
<dbReference type="SMART" id="SM00108">
    <property type="entry name" value="B_lectin"/>
    <property type="match status" value="1"/>
</dbReference>
<dbReference type="Pfam" id="PF07714">
    <property type="entry name" value="PK_Tyr_Ser-Thr"/>
    <property type="match status" value="1"/>
</dbReference>
<comment type="catalytic activity">
    <reaction evidence="14 16">
        <text>L-threonyl-[protein] + ATP = O-phospho-L-threonyl-[protein] + ADP + H(+)</text>
        <dbReference type="Rhea" id="RHEA:46608"/>
        <dbReference type="Rhea" id="RHEA-COMP:11060"/>
        <dbReference type="Rhea" id="RHEA-COMP:11605"/>
        <dbReference type="ChEBI" id="CHEBI:15378"/>
        <dbReference type="ChEBI" id="CHEBI:30013"/>
        <dbReference type="ChEBI" id="CHEBI:30616"/>
        <dbReference type="ChEBI" id="CHEBI:61977"/>
        <dbReference type="ChEBI" id="CHEBI:456216"/>
        <dbReference type="EC" id="2.7.11.1"/>
    </reaction>
</comment>
<dbReference type="PROSITE" id="PS50927">
    <property type="entry name" value="BULB_LECTIN"/>
    <property type="match status" value="1"/>
</dbReference>
<dbReference type="PANTHER" id="PTHR27002">
    <property type="entry name" value="RECEPTOR-LIKE SERINE/THREONINE-PROTEIN KINASE SD1-8"/>
    <property type="match status" value="1"/>
</dbReference>
<keyword evidence="10 19" id="KW-1133">Transmembrane helix</keyword>
<dbReference type="SUPFAM" id="SSF51110">
    <property type="entry name" value="alpha-D-mannose-specific plant lectins"/>
    <property type="match status" value="1"/>
</dbReference>
<dbReference type="InterPro" id="IPR021820">
    <property type="entry name" value="S-locus_recpt_kinase_C"/>
</dbReference>
<dbReference type="Pfam" id="PF00954">
    <property type="entry name" value="S_locus_glycop"/>
    <property type="match status" value="1"/>
</dbReference>
<dbReference type="Pfam" id="PF11883">
    <property type="entry name" value="DUF3403"/>
    <property type="match status" value="1"/>
</dbReference>
<dbReference type="Pfam" id="PF08276">
    <property type="entry name" value="PAN_2"/>
    <property type="match status" value="1"/>
</dbReference>
<dbReference type="InterPro" id="IPR000858">
    <property type="entry name" value="S_locus_glycoprot_dom"/>
</dbReference>
<dbReference type="SMART" id="SM00220">
    <property type="entry name" value="S_TKc"/>
    <property type="match status" value="1"/>
</dbReference>
<dbReference type="FunFam" id="3.30.200.20:FF:000195">
    <property type="entry name" value="G-type lectin S-receptor-like serine/threonine-protein kinase"/>
    <property type="match status" value="1"/>
</dbReference>
<keyword evidence="17" id="KW-0245">EGF-like domain</keyword>
<feature type="signal peptide" evidence="20">
    <location>
        <begin position="1"/>
        <end position="21"/>
    </location>
</feature>
<name>A0A2P5E7C3_TREOI</name>
<dbReference type="GO" id="GO:0004674">
    <property type="term" value="F:protein serine/threonine kinase activity"/>
    <property type="evidence" value="ECO:0007669"/>
    <property type="project" value="UniProtKB-KW"/>
</dbReference>
<dbReference type="EMBL" id="JXTC01000216">
    <property type="protein sequence ID" value="PON81458.1"/>
    <property type="molecule type" value="Genomic_DNA"/>
</dbReference>
<evidence type="ECO:0000256" key="1">
    <source>
        <dbReference type="ARBA" id="ARBA00004251"/>
    </source>
</evidence>
<dbReference type="InterPro" id="IPR003609">
    <property type="entry name" value="Pan_app"/>
</dbReference>
<dbReference type="CDD" id="cd01098">
    <property type="entry name" value="PAN_AP_plant"/>
    <property type="match status" value="1"/>
</dbReference>
<evidence type="ECO:0000256" key="6">
    <source>
        <dbReference type="ARBA" id="ARBA00022729"/>
    </source>
</evidence>
<proteinExistence type="inferred from homology"/>
<comment type="subcellular location">
    <subcellularLocation>
        <location evidence="1">Cell membrane</location>
        <topology evidence="1">Single-pass type I membrane protein</topology>
    </subcellularLocation>
</comment>
<comment type="caution">
    <text evidence="17">Lacks conserved residue(s) required for the propagation of feature annotation.</text>
</comment>
<dbReference type="PIRSF" id="PIRSF000641">
    <property type="entry name" value="SRK"/>
    <property type="match status" value="1"/>
</dbReference>
<feature type="domain" description="Apple" evidence="24">
    <location>
        <begin position="345"/>
        <end position="430"/>
    </location>
</feature>
<feature type="domain" description="Bulb-type lectin" evidence="23">
    <location>
        <begin position="23"/>
        <end position="146"/>
    </location>
</feature>
<keyword evidence="4 16" id="KW-0808">Transferase</keyword>
<dbReference type="InterPro" id="IPR036426">
    <property type="entry name" value="Bulb-type_lectin_dom_sf"/>
</dbReference>
<keyword evidence="12" id="KW-1015">Disulfide bond</keyword>
<dbReference type="InterPro" id="IPR001480">
    <property type="entry name" value="Bulb-type_lectin_dom"/>
</dbReference>
<dbReference type="CDD" id="cd00028">
    <property type="entry name" value="B_lectin"/>
    <property type="match status" value="1"/>
</dbReference>
<dbReference type="InterPro" id="IPR008271">
    <property type="entry name" value="Ser/Thr_kinase_AS"/>
</dbReference>
<evidence type="ECO:0000256" key="4">
    <source>
        <dbReference type="ARBA" id="ARBA00022679"/>
    </source>
</evidence>
<dbReference type="SMART" id="SM00473">
    <property type="entry name" value="PAN_AP"/>
    <property type="match status" value="1"/>
</dbReference>
<evidence type="ECO:0000256" key="20">
    <source>
        <dbReference type="SAM" id="SignalP"/>
    </source>
</evidence>
<dbReference type="InterPro" id="IPR001245">
    <property type="entry name" value="Ser-Thr/Tyr_kinase_cat_dom"/>
</dbReference>
<dbReference type="PANTHER" id="PTHR27002:SF616">
    <property type="entry name" value="RECEPTOR-LIKE SERINE_THREONINE-PROTEIN KINASE"/>
    <property type="match status" value="1"/>
</dbReference>
<evidence type="ECO:0000256" key="3">
    <source>
        <dbReference type="ARBA" id="ARBA00022527"/>
    </source>
</evidence>
<dbReference type="FunFam" id="2.90.10.10:FF:000001">
    <property type="entry name" value="G-type lectin S-receptor-like serine/threonine-protein kinase"/>
    <property type="match status" value="1"/>
</dbReference>
<evidence type="ECO:0000256" key="19">
    <source>
        <dbReference type="SAM" id="Phobius"/>
    </source>
</evidence>
<evidence type="ECO:0000259" key="22">
    <source>
        <dbReference type="PROSITE" id="PS50026"/>
    </source>
</evidence>
<dbReference type="Gene3D" id="3.30.200.20">
    <property type="entry name" value="Phosphorylase Kinase, domain 1"/>
    <property type="match status" value="1"/>
</dbReference>
<keyword evidence="13" id="KW-0325">Glycoprotein</keyword>
<dbReference type="FunFam" id="1.10.510.10:FF:000060">
    <property type="entry name" value="G-type lectin S-receptor-like serine/threonine-protein kinase"/>
    <property type="match status" value="1"/>
</dbReference>
<evidence type="ECO:0000256" key="14">
    <source>
        <dbReference type="ARBA" id="ARBA00047899"/>
    </source>
</evidence>
<comment type="similarity">
    <text evidence="16">Belongs to the protein kinase superfamily. Ser/Thr protein kinase family.</text>
</comment>
<evidence type="ECO:0000256" key="8">
    <source>
        <dbReference type="ARBA" id="ARBA00022777"/>
    </source>
</evidence>
<evidence type="ECO:0000259" key="23">
    <source>
        <dbReference type="PROSITE" id="PS50927"/>
    </source>
</evidence>
<keyword evidence="7 16" id="KW-0547">Nucleotide-binding</keyword>
<keyword evidence="3 16" id="KW-0723">Serine/threonine-protein kinase</keyword>
<evidence type="ECO:0000313" key="26">
    <source>
        <dbReference type="Proteomes" id="UP000237000"/>
    </source>
</evidence>
<dbReference type="PROSITE" id="PS50026">
    <property type="entry name" value="EGF_3"/>
    <property type="match status" value="1"/>
</dbReference>
<dbReference type="OrthoDB" id="4062651at2759"/>
<dbReference type="GO" id="GO:0106310">
    <property type="term" value="F:protein serine kinase activity"/>
    <property type="evidence" value="ECO:0007669"/>
    <property type="project" value="RHEA"/>
</dbReference>
<keyword evidence="5 19" id="KW-0812">Transmembrane</keyword>
<evidence type="ECO:0000256" key="15">
    <source>
        <dbReference type="ARBA" id="ARBA00048679"/>
    </source>
</evidence>
<accession>A0A2P5E7C3</accession>
<keyword evidence="8 16" id="KW-0418">Kinase</keyword>
<evidence type="ECO:0000259" key="24">
    <source>
        <dbReference type="PROSITE" id="PS50948"/>
    </source>
</evidence>
<dbReference type="InParanoid" id="A0A2P5E7C3"/>
<evidence type="ECO:0000256" key="10">
    <source>
        <dbReference type="ARBA" id="ARBA00022989"/>
    </source>
</evidence>
<gene>
    <name evidence="25" type="ORF">TorRG33x02_227270</name>
</gene>
<keyword evidence="25" id="KW-0675">Receptor</keyword>
<keyword evidence="6 20" id="KW-0732">Signal</keyword>
<dbReference type="Gene3D" id="1.10.510.10">
    <property type="entry name" value="Transferase(Phosphotransferase) domain 1"/>
    <property type="match status" value="1"/>
</dbReference>
<keyword evidence="26" id="KW-1185">Reference proteome</keyword>
<dbReference type="InterPro" id="IPR000742">
    <property type="entry name" value="EGF"/>
</dbReference>
<evidence type="ECO:0000256" key="5">
    <source>
        <dbReference type="ARBA" id="ARBA00022692"/>
    </source>
</evidence>
<dbReference type="CDD" id="cd14066">
    <property type="entry name" value="STKc_IRAK"/>
    <property type="match status" value="1"/>
</dbReference>
<dbReference type="Pfam" id="PF01453">
    <property type="entry name" value="B_lectin"/>
    <property type="match status" value="1"/>
</dbReference>
<evidence type="ECO:0000256" key="13">
    <source>
        <dbReference type="ARBA" id="ARBA00023180"/>
    </source>
</evidence>
<comment type="caution">
    <text evidence="25">The sequence shown here is derived from an EMBL/GenBank/DDBJ whole genome shotgun (WGS) entry which is preliminary data.</text>
</comment>
<dbReference type="GO" id="GO:0005886">
    <property type="term" value="C:plasma membrane"/>
    <property type="evidence" value="ECO:0007669"/>
    <property type="project" value="UniProtKB-SubCell"/>
</dbReference>
<feature type="domain" description="EGF-like" evidence="22">
    <location>
        <begin position="290"/>
        <end position="326"/>
    </location>
</feature>
<dbReference type="GO" id="GO:0048544">
    <property type="term" value="P:recognition of pollen"/>
    <property type="evidence" value="ECO:0007669"/>
    <property type="project" value="InterPro"/>
</dbReference>
<keyword evidence="9 16" id="KW-0067">ATP-binding</keyword>
<dbReference type="Gene3D" id="2.90.10.10">
    <property type="entry name" value="Bulb-type lectin domain"/>
    <property type="match status" value="1"/>
</dbReference>
<dbReference type="InterPro" id="IPR024171">
    <property type="entry name" value="SRK-like_kinase"/>
</dbReference>
<dbReference type="SUPFAM" id="SSF56112">
    <property type="entry name" value="Protein kinase-like (PK-like)"/>
    <property type="match status" value="1"/>
</dbReference>
<feature type="chain" id="PRO_5015184274" description="Receptor-like serine/threonine-protein kinase" evidence="20">
    <location>
        <begin position="22"/>
        <end position="832"/>
    </location>
</feature>
<evidence type="ECO:0000256" key="18">
    <source>
        <dbReference type="SAM" id="MobiDB-lite"/>
    </source>
</evidence>
<evidence type="ECO:0000256" key="11">
    <source>
        <dbReference type="ARBA" id="ARBA00023136"/>
    </source>
</evidence>
<keyword evidence="11 19" id="KW-0472">Membrane</keyword>
<feature type="transmembrane region" description="Helical" evidence="19">
    <location>
        <begin position="450"/>
        <end position="473"/>
    </location>
</feature>
<feature type="domain" description="Protein kinase" evidence="21">
    <location>
        <begin position="512"/>
        <end position="792"/>
    </location>
</feature>
<protein>
    <recommendedName>
        <fullName evidence="16">Receptor-like serine/threonine-protein kinase</fullName>
        <ecNumber evidence="16">2.7.11.1</ecNumber>
    </recommendedName>
</protein>
<dbReference type="EC" id="2.7.11.1" evidence="16"/>
<evidence type="ECO:0000256" key="16">
    <source>
        <dbReference type="PIRNR" id="PIRNR000641"/>
    </source>
</evidence>
<reference evidence="26" key="1">
    <citation type="submission" date="2016-06" db="EMBL/GenBank/DDBJ databases">
        <title>Parallel loss of symbiosis genes in relatives of nitrogen-fixing non-legume Parasponia.</title>
        <authorList>
            <person name="Van Velzen R."/>
            <person name="Holmer R."/>
            <person name="Bu F."/>
            <person name="Rutten L."/>
            <person name="Van Zeijl A."/>
            <person name="Liu W."/>
            <person name="Santuari L."/>
            <person name="Cao Q."/>
            <person name="Sharma T."/>
            <person name="Shen D."/>
            <person name="Roswanjaya Y."/>
            <person name="Wardhani T."/>
            <person name="Kalhor M.S."/>
            <person name="Jansen J."/>
            <person name="Van den Hoogen J."/>
            <person name="Gungor B."/>
            <person name="Hartog M."/>
            <person name="Hontelez J."/>
            <person name="Verver J."/>
            <person name="Yang W.-C."/>
            <person name="Schijlen E."/>
            <person name="Repin R."/>
            <person name="Schilthuizen M."/>
            <person name="Schranz E."/>
            <person name="Heidstra R."/>
            <person name="Miyata K."/>
            <person name="Fedorova E."/>
            <person name="Kohlen W."/>
            <person name="Bisseling T."/>
            <person name="Smit S."/>
            <person name="Geurts R."/>
        </authorList>
    </citation>
    <scope>NUCLEOTIDE SEQUENCE [LARGE SCALE GENOMIC DNA]</scope>
    <source>
        <strain evidence="26">cv. RG33-2</strain>
    </source>
</reference>
<dbReference type="AlphaFoldDB" id="A0A2P5E7C3"/>
<evidence type="ECO:0000259" key="21">
    <source>
        <dbReference type="PROSITE" id="PS50011"/>
    </source>
</evidence>
<organism evidence="25 26">
    <name type="scientific">Trema orientale</name>
    <name type="common">Charcoal tree</name>
    <name type="synonym">Celtis orientalis</name>
    <dbReference type="NCBI Taxonomy" id="63057"/>
    <lineage>
        <taxon>Eukaryota</taxon>
        <taxon>Viridiplantae</taxon>
        <taxon>Streptophyta</taxon>
        <taxon>Embryophyta</taxon>
        <taxon>Tracheophyta</taxon>
        <taxon>Spermatophyta</taxon>
        <taxon>Magnoliopsida</taxon>
        <taxon>eudicotyledons</taxon>
        <taxon>Gunneridae</taxon>
        <taxon>Pentapetalae</taxon>
        <taxon>rosids</taxon>
        <taxon>fabids</taxon>
        <taxon>Rosales</taxon>
        <taxon>Cannabaceae</taxon>
        <taxon>Trema</taxon>
    </lineage>
</organism>
<feature type="region of interest" description="Disordered" evidence="18">
    <location>
        <begin position="799"/>
        <end position="832"/>
    </location>
</feature>
<sequence>MALLTYSLIILVSIFVRGSLAQLDSITSLQPMSDGTTLVSKGGSFELGFFSPGNGSRIRYLGIWYKNIPVRTVVWVVNRCNPISDSSGLLSLNDTGNLVLLEQNKSSVIWSTNLTKQAKKPMVELLDSGNLVVREEDDKNSEDYLWQSFDYPSDTLLPGMKLGWDLRTGLNRRLSAWKSWDNPCSSGLTWGIEFDKQRQTFPEAIMRRGPFKYHRSGPWDGVSPSGDPDLRPNPIFNFVFINNDDEVSYMYNLNNGSVISILVINETTGTRDRLTWTATDQKWLLDSKVPGDRCDHYGVCGANGNCIISNSSICQCLKGFGPKFQERWSIMDFSQGCTRNKPIKCHTNTEEVGFQRFSGLKLPDTTDSWVNKDMSLRECWARCLSNCSCMAYSNLDVRGQGSACANWFGDIMDIKQIPGGGGLDLYIRMSDSELVGEKEKGKDGHKAKKAVLIVAASICGSVTGMLFLGYCIWRRRDLKDREEIMSQNGSQEEDVELPLFTFSNITTATDNFSVSNKLGEGGFGPVYKGKLENGQEIAVKRLSMSSRQGVNEFKNEVKLIAKLQHRNLVKLLGCCIKGAEKLLVYEYMPNKSLDSFIFDHTQGKLLEWPKRFQIICGIARGLLYLHQDSRLRIVHRDLKASNVLLDKGMNPKISDFGMARTFGGDQTEGNTNRVVGTYGYMAPEYAFNGLFSTKSDVFSFGIMVLEILSGKKSRAIQQENHCHTLIGHAWTLQKEGRPFELIDTWLRESNNNNLQEVLRCIHVGLLCVQQSPMDRPSMSSVLFMLENYNVVLPQPKPPGYFMETESQESDHSSSKPEPCSRNTMTITGSLGR</sequence>
<dbReference type="InterPro" id="IPR000719">
    <property type="entry name" value="Prot_kinase_dom"/>
</dbReference>
<evidence type="ECO:0000256" key="2">
    <source>
        <dbReference type="ARBA" id="ARBA00022475"/>
    </source>
</evidence>
<dbReference type="GO" id="GO:0005524">
    <property type="term" value="F:ATP binding"/>
    <property type="evidence" value="ECO:0007669"/>
    <property type="project" value="UniProtKB-KW"/>
</dbReference>
<dbReference type="Proteomes" id="UP000237000">
    <property type="component" value="Unassembled WGS sequence"/>
</dbReference>